<reference evidence="2 3" key="1">
    <citation type="submission" date="2020-09" db="EMBL/GenBank/DDBJ databases">
        <title>Characterization of Treponema spp. from bovine digital dermatitis in Korea.</title>
        <authorList>
            <person name="Espiritu H.M."/>
            <person name="Cho Y.I."/>
            <person name="Mamuad L."/>
        </authorList>
    </citation>
    <scope>NUCLEOTIDE SEQUENCE [LARGE SCALE GENOMIC DNA]</scope>
    <source>
        <strain evidence="2 3">KS1</strain>
    </source>
</reference>
<dbReference type="RefSeq" id="WP_020965867.1">
    <property type="nucleotide sequence ID" value="NZ_CP045670.1"/>
</dbReference>
<dbReference type="EMBL" id="CP061839">
    <property type="protein sequence ID" value="QOW59903.1"/>
    <property type="molecule type" value="Genomic_DNA"/>
</dbReference>
<dbReference type="AlphaFoldDB" id="A0A7S6WMJ2"/>
<evidence type="ECO:0000313" key="2">
    <source>
        <dbReference type="EMBL" id="QOW59903.1"/>
    </source>
</evidence>
<dbReference type="Proteomes" id="UP000593915">
    <property type="component" value="Chromosome"/>
</dbReference>
<dbReference type="GeneID" id="301090575"/>
<accession>A0A7S6WMJ2</accession>
<dbReference type="InterPro" id="IPR018639">
    <property type="entry name" value="DUF2062"/>
</dbReference>
<protein>
    <submittedName>
        <fullName evidence="2">TIGR03546 family protein</fullName>
    </submittedName>
</protein>
<proteinExistence type="predicted"/>
<feature type="domain" description="DUF2062" evidence="1">
    <location>
        <begin position="12"/>
        <end position="139"/>
    </location>
</feature>
<dbReference type="NCBIfam" id="TIGR03546">
    <property type="entry name" value="TIGR03546 family protein"/>
    <property type="match status" value="1"/>
</dbReference>
<evidence type="ECO:0000259" key="1">
    <source>
        <dbReference type="Pfam" id="PF09835"/>
    </source>
</evidence>
<dbReference type="Pfam" id="PF09835">
    <property type="entry name" value="DUF2062"/>
    <property type="match status" value="1"/>
</dbReference>
<name>A0A7S6WMJ2_9SPIR</name>
<dbReference type="InterPro" id="IPR019935">
    <property type="entry name" value="CHP03546"/>
</dbReference>
<sequence length="173" mass="19490">MIKYVTSFFKSVNANAHPGDIAHAAALGLFLAILPKNNLTFTFMFFFTIFIRINKGAFFISFILLGFVTPLMDVLINRIGFWAVQLEFLRPVFILCENTPFIGLFKLSNTMVLGGLIWGAVLYLPCYVIIRIIVAQYRKYMQPAMSGVKGSGLISKIPLLRHLTKISDIKDSM</sequence>
<evidence type="ECO:0000313" key="3">
    <source>
        <dbReference type="Proteomes" id="UP000593915"/>
    </source>
</evidence>
<organism evidence="2 3">
    <name type="scientific">Treponema pedis</name>
    <dbReference type="NCBI Taxonomy" id="409322"/>
    <lineage>
        <taxon>Bacteria</taxon>
        <taxon>Pseudomonadati</taxon>
        <taxon>Spirochaetota</taxon>
        <taxon>Spirochaetia</taxon>
        <taxon>Spirochaetales</taxon>
        <taxon>Treponemataceae</taxon>
        <taxon>Treponema</taxon>
    </lineage>
</organism>
<gene>
    <name evidence="2" type="ORF">IFE08_08505</name>
</gene>